<feature type="domain" description="Protein arginine N-methyltransferase" evidence="2">
    <location>
        <begin position="47"/>
        <end position="144"/>
    </location>
</feature>
<feature type="non-terminal residue" evidence="3">
    <location>
        <position position="1"/>
    </location>
</feature>
<feature type="non-terminal residue" evidence="3">
    <location>
        <position position="149"/>
    </location>
</feature>
<dbReference type="STRING" id="56216.A0A1A6HNF5"/>
<evidence type="ECO:0000256" key="1">
    <source>
        <dbReference type="ARBA" id="ARBA00022691"/>
    </source>
</evidence>
<dbReference type="InterPro" id="IPR055135">
    <property type="entry name" value="PRMT_dom"/>
</dbReference>
<evidence type="ECO:0000259" key="2">
    <source>
        <dbReference type="Pfam" id="PF22528"/>
    </source>
</evidence>
<sequence>VGTRDIAGVHLPANVKFQSPTYSAVDSGEAVEPYTTEKMMPGGDLPLTECFEIMKVDFNSLQELKRLAAKEPHPLSVPAVKEGTLDTIMVWFVLQLDDEHSLSTSPAEETSSHWKQAAVVLDNPIWVQVREEVVLSVEHHKSSVSVTVK</sequence>
<dbReference type="Proteomes" id="UP000092124">
    <property type="component" value="Unassembled WGS sequence"/>
</dbReference>
<accession>A0A1A6HNF5</accession>
<comment type="caution">
    <text evidence="3">The sequence shown here is derived from an EMBL/GenBank/DDBJ whole genome shotgun (WGS) entry which is preliminary data.</text>
</comment>
<evidence type="ECO:0000313" key="4">
    <source>
        <dbReference type="Proteomes" id="UP000092124"/>
    </source>
</evidence>
<dbReference type="Pfam" id="PF22528">
    <property type="entry name" value="PRMT_C"/>
    <property type="match status" value="1"/>
</dbReference>
<proteinExistence type="predicted"/>
<dbReference type="EMBL" id="LZPO01018008">
    <property type="protein sequence ID" value="OBS79779.1"/>
    <property type="molecule type" value="Genomic_DNA"/>
</dbReference>
<organism evidence="3 4">
    <name type="scientific">Neotoma lepida</name>
    <name type="common">Desert woodrat</name>
    <dbReference type="NCBI Taxonomy" id="56216"/>
    <lineage>
        <taxon>Eukaryota</taxon>
        <taxon>Metazoa</taxon>
        <taxon>Chordata</taxon>
        <taxon>Craniata</taxon>
        <taxon>Vertebrata</taxon>
        <taxon>Euteleostomi</taxon>
        <taxon>Mammalia</taxon>
        <taxon>Eutheria</taxon>
        <taxon>Euarchontoglires</taxon>
        <taxon>Glires</taxon>
        <taxon>Rodentia</taxon>
        <taxon>Myomorpha</taxon>
        <taxon>Muroidea</taxon>
        <taxon>Cricetidae</taxon>
        <taxon>Neotominae</taxon>
        <taxon>Neotoma</taxon>
    </lineage>
</organism>
<dbReference type="SUPFAM" id="SSF53335">
    <property type="entry name" value="S-adenosyl-L-methionine-dependent methyltransferases"/>
    <property type="match status" value="1"/>
</dbReference>
<evidence type="ECO:0000313" key="3">
    <source>
        <dbReference type="EMBL" id="OBS79779.1"/>
    </source>
</evidence>
<dbReference type="InterPro" id="IPR029063">
    <property type="entry name" value="SAM-dependent_MTases_sf"/>
</dbReference>
<name>A0A1A6HNF5_NEOLE</name>
<protein>
    <recommendedName>
        <fullName evidence="2">Protein arginine N-methyltransferase domain-containing protein</fullName>
    </recommendedName>
</protein>
<keyword evidence="4" id="KW-1185">Reference proteome</keyword>
<gene>
    <name evidence="3" type="ORF">A6R68_22018</name>
</gene>
<reference evidence="3 4" key="1">
    <citation type="submission" date="2016-06" db="EMBL/GenBank/DDBJ databases">
        <title>The Draft Genome Sequence and Annotation of the Desert Woodrat Neotoma lepida.</title>
        <authorList>
            <person name="Campbell M."/>
            <person name="Oakeson K.F."/>
            <person name="Yandell M."/>
            <person name="Halpert J.R."/>
            <person name="Dearing D."/>
        </authorList>
    </citation>
    <scope>NUCLEOTIDE SEQUENCE [LARGE SCALE GENOMIC DNA]</scope>
    <source>
        <strain evidence="3">417</strain>
        <tissue evidence="3">Liver</tissue>
    </source>
</reference>
<dbReference type="AlphaFoldDB" id="A0A1A6HNF5"/>
<dbReference type="Gene3D" id="2.70.160.11">
    <property type="entry name" value="Hnrnp arginine n-methyltransferase1"/>
    <property type="match status" value="1"/>
</dbReference>
<dbReference type="OrthoDB" id="9632910at2759"/>
<keyword evidence="1" id="KW-0949">S-adenosyl-L-methionine</keyword>